<proteinExistence type="predicted"/>
<dbReference type="KEGG" id="rht:NT26_0985"/>
<dbReference type="Pfam" id="PF21834">
    <property type="entry name" value="DUF6894"/>
    <property type="match status" value="1"/>
</dbReference>
<accession>L0NCV4</accession>
<gene>
    <name evidence="2" type="ORF">NT26_0985</name>
</gene>
<reference evidence="2 3" key="1">
    <citation type="journal article" date="2013" name="Genome Biol. Evol.">
        <title>Life in an arsenic-containing gold mine: genome and physiology of the autotrophic arsenite-oxidizing bacterium rhizobium sp. NT-26.</title>
        <authorList>
            <person name="Andres J."/>
            <person name="Arsene-Ploetze F."/>
            <person name="Barbe V."/>
            <person name="Brochier-Armanet C."/>
            <person name="Cleiss-Arnold J."/>
            <person name="Coppee J.Y."/>
            <person name="Dillies M.A."/>
            <person name="Geist"/>
            <person name="L"/>
            <person name="Joublin A."/>
            <person name="Koechler S."/>
            <person name="Lassalle F."/>
            <person name="Marchal M."/>
            <person name="Medigue C."/>
            <person name="Muller D."/>
            <person name="Nesme X."/>
            <person name="Plewniak F."/>
            <person name="Proux C."/>
            <person name="Ramirez-Bahena M.H."/>
            <person name="Schenowitz C."/>
            <person name="Sismeiro O."/>
            <person name="Vallenet D."/>
            <person name="Santini J.M."/>
            <person name="Bertin P.N."/>
        </authorList>
    </citation>
    <scope>NUCLEOTIDE SEQUENCE [LARGE SCALE GENOMIC DNA]</scope>
    <source>
        <strain evidence="2 3">NT-26</strain>
    </source>
</reference>
<dbReference type="Proteomes" id="UP000010792">
    <property type="component" value="Chromosome"/>
</dbReference>
<keyword evidence="3" id="KW-1185">Reference proteome</keyword>
<dbReference type="AlphaFoldDB" id="L0NCV4"/>
<evidence type="ECO:0000313" key="3">
    <source>
        <dbReference type="Proteomes" id="UP000010792"/>
    </source>
</evidence>
<dbReference type="InterPro" id="IPR054189">
    <property type="entry name" value="DUF6894"/>
</dbReference>
<feature type="domain" description="DUF6894" evidence="1">
    <location>
        <begin position="3"/>
        <end position="64"/>
    </location>
</feature>
<evidence type="ECO:0000259" key="1">
    <source>
        <dbReference type="Pfam" id="PF21834"/>
    </source>
</evidence>
<organism evidence="2 3">
    <name type="scientific">Pseudorhizobium banfieldiae</name>
    <dbReference type="NCBI Taxonomy" id="1125847"/>
    <lineage>
        <taxon>Bacteria</taxon>
        <taxon>Pseudomonadati</taxon>
        <taxon>Pseudomonadota</taxon>
        <taxon>Alphaproteobacteria</taxon>
        <taxon>Hyphomicrobiales</taxon>
        <taxon>Rhizobiaceae</taxon>
        <taxon>Rhizobium/Agrobacterium group</taxon>
        <taxon>Pseudorhizobium</taxon>
    </lineage>
</organism>
<name>L0NCV4_9HYPH</name>
<evidence type="ECO:0000313" key="2">
    <source>
        <dbReference type="EMBL" id="CCF18709.1"/>
    </source>
</evidence>
<dbReference type="EMBL" id="FO082820">
    <property type="protein sequence ID" value="CCF18709.1"/>
    <property type="molecule type" value="Genomic_DNA"/>
</dbReference>
<protein>
    <recommendedName>
        <fullName evidence="1">DUF6894 domain-containing protein</fullName>
    </recommendedName>
</protein>
<sequence>MRDNDGLLEDPDGSEVADLDAAVNEAKLGARSLMAEDIRLGRALRPISIEISETDGLVLQTVTFRNVLDELTADLYEHQVGRRR</sequence>